<dbReference type="SUPFAM" id="SSF51230">
    <property type="entry name" value="Single hybrid motif"/>
    <property type="match status" value="1"/>
</dbReference>
<dbReference type="NCBIfam" id="TIGR00527">
    <property type="entry name" value="gcvH"/>
    <property type="match status" value="1"/>
</dbReference>
<comment type="subunit">
    <text evidence="5">The glycine cleavage system is composed of four proteins: P, T, L and H.</text>
</comment>
<evidence type="ECO:0000256" key="5">
    <source>
        <dbReference type="RuleBase" id="RU364055"/>
    </source>
</evidence>
<evidence type="ECO:0000313" key="8">
    <source>
        <dbReference type="Proteomes" id="UP000777438"/>
    </source>
</evidence>
<evidence type="ECO:0000313" key="7">
    <source>
        <dbReference type="EMBL" id="KAH6894203.1"/>
    </source>
</evidence>
<comment type="cofactor">
    <cofactor evidence="5">
        <name>(R)-lipoate</name>
        <dbReference type="ChEBI" id="CHEBI:83088"/>
    </cofactor>
    <text evidence="5">Binds 1 lipoyl cofactor covalently.</text>
</comment>
<sequence length="123" mass="13376">RYTKEHEWVGKTSANTYAIGITEKAQKDLGDIVYVEFPEVGESFEAGDAVGSIESVKAVAEIFSPVSGKVTEVNSALSDEPETLNNDPYGDGWLVQLEVANPADVDALLSKDEYEAFLKESDE</sequence>
<dbReference type="Pfam" id="PF01597">
    <property type="entry name" value="GCV_H"/>
    <property type="match status" value="1"/>
</dbReference>
<dbReference type="EMBL" id="JAGPYM010000005">
    <property type="protein sequence ID" value="KAH6894203.1"/>
    <property type="molecule type" value="Genomic_DNA"/>
</dbReference>
<dbReference type="Gene3D" id="2.40.50.100">
    <property type="match status" value="1"/>
</dbReference>
<dbReference type="PROSITE" id="PS00189">
    <property type="entry name" value="LIPOYL"/>
    <property type="match status" value="1"/>
</dbReference>
<dbReference type="Proteomes" id="UP000777438">
    <property type="component" value="Unassembled WGS sequence"/>
</dbReference>
<dbReference type="AlphaFoldDB" id="A0A9P8WCE9"/>
<gene>
    <name evidence="7" type="ORF">B0T10DRAFT_398948</name>
</gene>
<reference evidence="7 8" key="1">
    <citation type="journal article" date="2021" name="Nat. Commun.">
        <title>Genetic determinants of endophytism in the Arabidopsis root mycobiome.</title>
        <authorList>
            <person name="Mesny F."/>
            <person name="Miyauchi S."/>
            <person name="Thiergart T."/>
            <person name="Pickel B."/>
            <person name="Atanasova L."/>
            <person name="Karlsson M."/>
            <person name="Huettel B."/>
            <person name="Barry K.W."/>
            <person name="Haridas S."/>
            <person name="Chen C."/>
            <person name="Bauer D."/>
            <person name="Andreopoulos W."/>
            <person name="Pangilinan J."/>
            <person name="LaButti K."/>
            <person name="Riley R."/>
            <person name="Lipzen A."/>
            <person name="Clum A."/>
            <person name="Drula E."/>
            <person name="Henrissat B."/>
            <person name="Kohler A."/>
            <person name="Grigoriev I.V."/>
            <person name="Martin F.M."/>
            <person name="Hacquard S."/>
        </authorList>
    </citation>
    <scope>NUCLEOTIDE SEQUENCE [LARGE SCALE GENOMIC DNA]</scope>
    <source>
        <strain evidence="7 8">MPI-CAGE-CH-0241</strain>
    </source>
</reference>
<feature type="domain" description="Lipoyl-binding" evidence="6">
    <location>
        <begin position="16"/>
        <end position="98"/>
    </location>
</feature>
<comment type="similarity">
    <text evidence="1 5">Belongs to the GcvH family.</text>
</comment>
<dbReference type="InterPro" id="IPR033753">
    <property type="entry name" value="GCV_H/Fam206"/>
</dbReference>
<dbReference type="PROSITE" id="PS50968">
    <property type="entry name" value="BIOTINYL_LIPOYL"/>
    <property type="match status" value="1"/>
</dbReference>
<dbReference type="GO" id="GO:0005739">
    <property type="term" value="C:mitochondrion"/>
    <property type="evidence" value="ECO:0007669"/>
    <property type="project" value="UniProtKB-SubCell"/>
</dbReference>
<keyword evidence="8" id="KW-1185">Reference proteome</keyword>
<dbReference type="GO" id="GO:0005960">
    <property type="term" value="C:glycine cleavage complex"/>
    <property type="evidence" value="ECO:0007669"/>
    <property type="project" value="UniProtKB-UniRule"/>
</dbReference>
<dbReference type="HAMAP" id="MF_00272">
    <property type="entry name" value="GcvH"/>
    <property type="match status" value="1"/>
</dbReference>
<evidence type="ECO:0000256" key="2">
    <source>
        <dbReference type="ARBA" id="ARBA00022823"/>
    </source>
</evidence>
<dbReference type="OrthoDB" id="10264154at2759"/>
<evidence type="ECO:0000259" key="6">
    <source>
        <dbReference type="PROSITE" id="PS50968"/>
    </source>
</evidence>
<dbReference type="InterPro" id="IPR011053">
    <property type="entry name" value="Single_hybrid_motif"/>
</dbReference>
<dbReference type="InterPro" id="IPR003016">
    <property type="entry name" value="2-oxoA_DH_lipoyl-BS"/>
</dbReference>
<keyword evidence="3 5" id="KW-0809">Transit peptide</keyword>
<evidence type="ECO:0000256" key="4">
    <source>
        <dbReference type="PIRSR" id="PIRSR617453-50"/>
    </source>
</evidence>
<keyword evidence="2 4" id="KW-0450">Lipoyl</keyword>
<feature type="modified residue" description="N6-lipoyllysine" evidence="4">
    <location>
        <position position="57"/>
    </location>
</feature>
<feature type="non-terminal residue" evidence="7">
    <location>
        <position position="123"/>
    </location>
</feature>
<proteinExistence type="inferred from homology"/>
<evidence type="ECO:0000256" key="3">
    <source>
        <dbReference type="ARBA" id="ARBA00022946"/>
    </source>
</evidence>
<name>A0A9P8WCE9_9HYPO</name>
<protein>
    <recommendedName>
        <fullName evidence="5">Glycine cleavage system H protein</fullName>
    </recommendedName>
</protein>
<comment type="subcellular location">
    <subcellularLocation>
        <location evidence="5">Mitochondrion</location>
    </subcellularLocation>
</comment>
<dbReference type="InterPro" id="IPR000089">
    <property type="entry name" value="Biotin_lipoyl"/>
</dbReference>
<dbReference type="GO" id="GO:0019464">
    <property type="term" value="P:glycine decarboxylation via glycine cleavage system"/>
    <property type="evidence" value="ECO:0007669"/>
    <property type="project" value="UniProtKB-UniRule"/>
</dbReference>
<dbReference type="InterPro" id="IPR017453">
    <property type="entry name" value="GCV_H_sub"/>
</dbReference>
<comment type="caution">
    <text evidence="7">The sequence shown here is derived from an EMBL/GenBank/DDBJ whole genome shotgun (WGS) entry which is preliminary data.</text>
</comment>
<dbReference type="CDD" id="cd06848">
    <property type="entry name" value="GCS_H"/>
    <property type="match status" value="1"/>
</dbReference>
<dbReference type="GO" id="GO:0009249">
    <property type="term" value="P:protein lipoylation"/>
    <property type="evidence" value="ECO:0007669"/>
    <property type="project" value="TreeGrafter"/>
</dbReference>
<dbReference type="PANTHER" id="PTHR11715">
    <property type="entry name" value="GLYCINE CLEAVAGE SYSTEM H PROTEIN"/>
    <property type="match status" value="1"/>
</dbReference>
<dbReference type="PANTHER" id="PTHR11715:SF3">
    <property type="entry name" value="GLYCINE CLEAVAGE SYSTEM H PROTEIN-RELATED"/>
    <property type="match status" value="1"/>
</dbReference>
<organism evidence="7 8">
    <name type="scientific">Thelonectria olida</name>
    <dbReference type="NCBI Taxonomy" id="1576542"/>
    <lineage>
        <taxon>Eukaryota</taxon>
        <taxon>Fungi</taxon>
        <taxon>Dikarya</taxon>
        <taxon>Ascomycota</taxon>
        <taxon>Pezizomycotina</taxon>
        <taxon>Sordariomycetes</taxon>
        <taxon>Hypocreomycetidae</taxon>
        <taxon>Hypocreales</taxon>
        <taxon>Nectriaceae</taxon>
        <taxon>Thelonectria</taxon>
    </lineage>
</organism>
<keyword evidence="5" id="KW-0496">Mitochondrion</keyword>
<dbReference type="NCBIfam" id="NF002270">
    <property type="entry name" value="PRK01202.1"/>
    <property type="match status" value="1"/>
</dbReference>
<comment type="function">
    <text evidence="5">The H protein shuttles the methylamine group of glycine from the P protein to the T protein.</text>
</comment>
<accession>A0A9P8WCE9</accession>
<dbReference type="InterPro" id="IPR002930">
    <property type="entry name" value="GCV_H"/>
</dbReference>
<evidence type="ECO:0000256" key="1">
    <source>
        <dbReference type="ARBA" id="ARBA00009249"/>
    </source>
</evidence>